<dbReference type="GO" id="GO:0004672">
    <property type="term" value="F:protein kinase activity"/>
    <property type="evidence" value="ECO:0007669"/>
    <property type="project" value="InterPro"/>
</dbReference>
<dbReference type="GO" id="GO:0005524">
    <property type="term" value="F:ATP binding"/>
    <property type="evidence" value="ECO:0007669"/>
    <property type="project" value="InterPro"/>
</dbReference>
<dbReference type="EMBL" id="CAMXCT020000137">
    <property type="protein sequence ID" value="CAL1127868.1"/>
    <property type="molecule type" value="Genomic_DNA"/>
</dbReference>
<evidence type="ECO:0000256" key="7">
    <source>
        <dbReference type="ARBA" id="ARBA00023136"/>
    </source>
</evidence>
<comment type="similarity">
    <text evidence="2">Belongs to the mitochondrial carrier (TC 2.A.29) family.</text>
</comment>
<keyword evidence="7 9" id="KW-0472">Membrane</keyword>
<reference evidence="12" key="1">
    <citation type="submission" date="2022-10" db="EMBL/GenBank/DDBJ databases">
        <authorList>
            <person name="Chen Y."/>
            <person name="Dougan E. K."/>
            <person name="Chan C."/>
            <person name="Rhodes N."/>
            <person name="Thang M."/>
        </authorList>
    </citation>
    <scope>NUCLEOTIDE SEQUENCE</scope>
</reference>
<dbReference type="GO" id="GO:0005347">
    <property type="term" value="F:ATP transmembrane transporter activity"/>
    <property type="evidence" value="ECO:0007669"/>
    <property type="project" value="TreeGrafter"/>
</dbReference>
<evidence type="ECO:0000256" key="9">
    <source>
        <dbReference type="PROSITE-ProRule" id="PRU00282"/>
    </source>
</evidence>
<reference evidence="13 14" key="2">
    <citation type="submission" date="2024-05" db="EMBL/GenBank/DDBJ databases">
        <authorList>
            <person name="Chen Y."/>
            <person name="Shah S."/>
            <person name="Dougan E. K."/>
            <person name="Thang M."/>
            <person name="Chan C."/>
        </authorList>
    </citation>
    <scope>NUCLEOTIDE SEQUENCE [LARGE SCALE GENOMIC DNA]</scope>
</reference>
<keyword evidence="5" id="KW-0677">Repeat</keyword>
<evidence type="ECO:0000313" key="14">
    <source>
        <dbReference type="Proteomes" id="UP001152797"/>
    </source>
</evidence>
<dbReference type="Gene3D" id="3.30.200.20">
    <property type="entry name" value="Phosphorylase Kinase, domain 1"/>
    <property type="match status" value="1"/>
</dbReference>
<dbReference type="Gene3D" id="1.50.40.10">
    <property type="entry name" value="Mitochondrial carrier domain"/>
    <property type="match status" value="1"/>
</dbReference>
<keyword evidence="14" id="KW-1185">Reference proteome</keyword>
<feature type="transmembrane region" description="Helical" evidence="10">
    <location>
        <begin position="706"/>
        <end position="726"/>
    </location>
</feature>
<dbReference type="GO" id="GO:0051724">
    <property type="term" value="F:NAD transmembrane transporter activity"/>
    <property type="evidence" value="ECO:0007669"/>
    <property type="project" value="TreeGrafter"/>
</dbReference>
<dbReference type="GO" id="GO:0015230">
    <property type="term" value="F:FAD transmembrane transporter activity"/>
    <property type="evidence" value="ECO:0007669"/>
    <property type="project" value="TreeGrafter"/>
</dbReference>
<proteinExistence type="inferred from homology"/>
<dbReference type="InterPro" id="IPR018108">
    <property type="entry name" value="MCP_transmembrane"/>
</dbReference>
<dbReference type="SMART" id="SM00220">
    <property type="entry name" value="S_TKc"/>
    <property type="match status" value="1"/>
</dbReference>
<dbReference type="SUPFAM" id="SSF56112">
    <property type="entry name" value="Protein kinase-like (PK-like)"/>
    <property type="match status" value="1"/>
</dbReference>
<gene>
    <name evidence="12" type="ORF">C1SCF055_LOCUS2890</name>
</gene>
<dbReference type="PANTHER" id="PTHR45939">
    <property type="entry name" value="PEROXISOMAL MEMBRANE PROTEIN PMP34-RELATED"/>
    <property type="match status" value="1"/>
</dbReference>
<feature type="repeat" description="Solcar" evidence="9">
    <location>
        <begin position="790"/>
        <end position="876"/>
    </location>
</feature>
<dbReference type="InterPro" id="IPR052217">
    <property type="entry name" value="Mito/Peroxisomal_Carrier"/>
</dbReference>
<dbReference type="AlphaFoldDB" id="A0A9P1FFQ1"/>
<feature type="repeat" description="Solcar" evidence="9">
    <location>
        <begin position="700"/>
        <end position="783"/>
    </location>
</feature>
<dbReference type="SUPFAM" id="SSF103506">
    <property type="entry name" value="Mitochondrial carrier"/>
    <property type="match status" value="1"/>
</dbReference>
<dbReference type="InterPro" id="IPR011992">
    <property type="entry name" value="EF-hand-dom_pair"/>
</dbReference>
<comment type="caution">
    <text evidence="12">The sequence shown here is derived from an EMBL/GenBank/DDBJ whole genome shotgun (WGS) entry which is preliminary data.</text>
</comment>
<evidence type="ECO:0000256" key="1">
    <source>
        <dbReference type="ARBA" id="ARBA00004585"/>
    </source>
</evidence>
<dbReference type="PROSITE" id="PS50920">
    <property type="entry name" value="SOLCAR"/>
    <property type="match status" value="2"/>
</dbReference>
<dbReference type="OrthoDB" id="428293at2759"/>
<dbReference type="Gene3D" id="1.10.510.10">
    <property type="entry name" value="Transferase(Phosphotransferase) domain 1"/>
    <property type="match status" value="1"/>
</dbReference>
<comment type="subcellular location">
    <subcellularLocation>
        <location evidence="1">Peroxisome membrane</location>
        <topology evidence="1">Multi-pass membrane protein</topology>
    </subcellularLocation>
</comment>
<protein>
    <submittedName>
        <fullName evidence="13">Peroxisomal membrane protein PMP34 (34 kDa peroxisomal membrane protein) (Solute carrier family 25 member 17)</fullName>
    </submittedName>
</protein>
<evidence type="ECO:0000313" key="13">
    <source>
        <dbReference type="EMBL" id="CAL4761805.1"/>
    </source>
</evidence>
<evidence type="ECO:0000259" key="11">
    <source>
        <dbReference type="PROSITE" id="PS50011"/>
    </source>
</evidence>
<keyword evidence="4 9" id="KW-0812">Transmembrane</keyword>
<dbReference type="InterPro" id="IPR000719">
    <property type="entry name" value="Prot_kinase_dom"/>
</dbReference>
<evidence type="ECO:0000256" key="8">
    <source>
        <dbReference type="ARBA" id="ARBA00023140"/>
    </source>
</evidence>
<organism evidence="12">
    <name type="scientific">Cladocopium goreaui</name>
    <dbReference type="NCBI Taxonomy" id="2562237"/>
    <lineage>
        <taxon>Eukaryota</taxon>
        <taxon>Sar</taxon>
        <taxon>Alveolata</taxon>
        <taxon>Dinophyceae</taxon>
        <taxon>Suessiales</taxon>
        <taxon>Symbiodiniaceae</taxon>
        <taxon>Cladocopium</taxon>
    </lineage>
</organism>
<dbReference type="Pfam" id="PF00153">
    <property type="entry name" value="Mito_carr"/>
    <property type="match status" value="2"/>
</dbReference>
<dbReference type="GO" id="GO:0080122">
    <property type="term" value="F:AMP transmembrane transporter activity"/>
    <property type="evidence" value="ECO:0007669"/>
    <property type="project" value="TreeGrafter"/>
</dbReference>
<feature type="transmembrane region" description="Helical" evidence="10">
    <location>
        <begin position="831"/>
        <end position="852"/>
    </location>
</feature>
<evidence type="ECO:0000256" key="5">
    <source>
        <dbReference type="ARBA" id="ARBA00022737"/>
    </source>
</evidence>
<keyword evidence="8" id="KW-0576">Peroxisome</keyword>
<feature type="transmembrane region" description="Helical" evidence="10">
    <location>
        <begin position="864"/>
        <end position="883"/>
    </location>
</feature>
<evidence type="ECO:0000313" key="12">
    <source>
        <dbReference type="EMBL" id="CAI3974493.1"/>
    </source>
</evidence>
<dbReference type="PANTHER" id="PTHR45939:SF5">
    <property type="entry name" value="PEROXISOMAL MEMBRANE PROTEIN PMP34"/>
    <property type="match status" value="1"/>
</dbReference>
<dbReference type="EMBL" id="CAMXCT030000137">
    <property type="protein sequence ID" value="CAL4761805.1"/>
    <property type="molecule type" value="Genomic_DNA"/>
</dbReference>
<name>A0A9P1FFQ1_9DINO</name>
<keyword evidence="3" id="KW-0813">Transport</keyword>
<feature type="domain" description="Protein kinase" evidence="11">
    <location>
        <begin position="159"/>
        <end position="388"/>
    </location>
</feature>
<evidence type="ECO:0000256" key="4">
    <source>
        <dbReference type="ARBA" id="ARBA00022692"/>
    </source>
</evidence>
<dbReference type="Proteomes" id="UP001152797">
    <property type="component" value="Unassembled WGS sequence"/>
</dbReference>
<dbReference type="GO" id="GO:0015228">
    <property type="term" value="F:coenzyme A transmembrane transporter activity"/>
    <property type="evidence" value="ECO:0007669"/>
    <property type="project" value="TreeGrafter"/>
</dbReference>
<dbReference type="Pfam" id="PF00069">
    <property type="entry name" value="Pkinase"/>
    <property type="match status" value="1"/>
</dbReference>
<dbReference type="EMBL" id="CAMXCT010000137">
    <property type="protein sequence ID" value="CAI3974493.1"/>
    <property type="molecule type" value="Genomic_DNA"/>
</dbReference>
<accession>A0A9P1FFQ1</accession>
<evidence type="ECO:0000256" key="2">
    <source>
        <dbReference type="ARBA" id="ARBA00006375"/>
    </source>
</evidence>
<dbReference type="InterPro" id="IPR011009">
    <property type="entry name" value="Kinase-like_dom_sf"/>
</dbReference>
<dbReference type="PROSITE" id="PS50011">
    <property type="entry name" value="PROTEIN_KINASE_DOM"/>
    <property type="match status" value="1"/>
</dbReference>
<dbReference type="InterPro" id="IPR023395">
    <property type="entry name" value="MCP_dom_sf"/>
</dbReference>
<dbReference type="GO" id="GO:0015217">
    <property type="term" value="F:ADP transmembrane transporter activity"/>
    <property type="evidence" value="ECO:0007669"/>
    <property type="project" value="TreeGrafter"/>
</dbReference>
<dbReference type="GO" id="GO:0044610">
    <property type="term" value="F:FMN transmembrane transporter activity"/>
    <property type="evidence" value="ECO:0007669"/>
    <property type="project" value="TreeGrafter"/>
</dbReference>
<keyword evidence="6 10" id="KW-1133">Transmembrane helix</keyword>
<evidence type="ECO:0000256" key="10">
    <source>
        <dbReference type="SAM" id="Phobius"/>
    </source>
</evidence>
<evidence type="ECO:0000256" key="6">
    <source>
        <dbReference type="ARBA" id="ARBA00022989"/>
    </source>
</evidence>
<sequence>MEDRPGNLKVAQQNWEKWEQEVESGQELAQEGDVVYWRGNLKVAQQNWEKWEQEVESGQELAQEGDVVYWRGAKGEPWQVAVVLAVQVVYEPSSGPHGWIYLQSLVKTPETGVFDADEEAEMDQVEPVSLDGVNWAFASKAEAVGAQAWKVSPPEQQYYTFEYDLGLWAFGALQVIKDRRSGTLKTCKAVEKMRLFDVQQVGDRLRRLKDIHHPMISGVLDILEDSQHFFIISPHAAGGDVGDWLDRLAADEEVLEEETCARYVAQVLSALVHCHSCGLFHDDLRASSVLLTSREADARVLVGDVGVLAAMGIGSKDGHIADLRSVGMLALAMLLGLPPSQVEEDLERHLVSGELWSTRSQEAFDFVQMLLEENPEFTASLALCHPWLRNVLLRPGLADDLAREDSLRRLACYQVALLLIPVEMAQRDLERMLADFHRLDKDGDGLLASRQGMQLLLARGACQQSSEVAIGVVDVRGCGTLDFSAVAAAALMVNLLKDGLMKHRVDDIWCCLQKSFFQVYSSDKLSADRSCVLEKVSNSVGDLLENHGAVEFEEFLDAFDDDICEDSLLPKLTESAGHGTPLALFEFGFLAEAGAADQTSQTLGFLASTAPVGNQFDDGKLSIADPWLIASMLSVVLYPLDQAGVVSQASGEHANVFVLLFTDDIFRGLASQLQATGFSYFVYFGAYTSLKIRFRTPQLPQSLADLFAASLAGMLGVMLANPLWVATTRLKIGKATGAGLWEEIAVICVEEGPGALWNGVSSSMLLVANPAIQFVMYDLLKRNFCKQPTPSALEAFVAGAVAKSFATGTTYPLQVAQTRQRIRHTNGASMGILDCLLEVIVVSGFTALYAGIEAKLLQTVLNSALMFMFFEKLLASLDHLSAWRQRRLKRGSRIGHSN</sequence>
<dbReference type="SUPFAM" id="SSF47473">
    <property type="entry name" value="EF-hand"/>
    <property type="match status" value="1"/>
</dbReference>
<dbReference type="GO" id="GO:0005778">
    <property type="term" value="C:peroxisomal membrane"/>
    <property type="evidence" value="ECO:0007669"/>
    <property type="project" value="UniProtKB-SubCell"/>
</dbReference>
<evidence type="ECO:0000256" key="3">
    <source>
        <dbReference type="ARBA" id="ARBA00022448"/>
    </source>
</evidence>